<organism evidence="1 2">
    <name type="scientific">Plakobranchus ocellatus</name>
    <dbReference type="NCBI Taxonomy" id="259542"/>
    <lineage>
        <taxon>Eukaryota</taxon>
        <taxon>Metazoa</taxon>
        <taxon>Spiralia</taxon>
        <taxon>Lophotrochozoa</taxon>
        <taxon>Mollusca</taxon>
        <taxon>Gastropoda</taxon>
        <taxon>Heterobranchia</taxon>
        <taxon>Euthyneura</taxon>
        <taxon>Panpulmonata</taxon>
        <taxon>Sacoglossa</taxon>
        <taxon>Placobranchoidea</taxon>
        <taxon>Plakobranchidae</taxon>
        <taxon>Plakobranchus</taxon>
    </lineage>
</organism>
<gene>
    <name evidence="1" type="ORF">PoB_006143600</name>
</gene>
<dbReference type="EMBL" id="BLXT01006948">
    <property type="protein sequence ID" value="GFO34931.1"/>
    <property type="molecule type" value="Genomic_DNA"/>
</dbReference>
<sequence>MGVGLNNITPGQAEAEVLLQFSASGFNMLSLLAGLPTSCEDHWCRHSAGITALAALPHHLYLFHKLPSAVGIPIGVELLLSVCHDHNRLLD</sequence>
<comment type="caution">
    <text evidence="1">The sequence shown here is derived from an EMBL/GenBank/DDBJ whole genome shotgun (WGS) entry which is preliminary data.</text>
</comment>
<dbReference type="Proteomes" id="UP000735302">
    <property type="component" value="Unassembled WGS sequence"/>
</dbReference>
<evidence type="ECO:0000313" key="1">
    <source>
        <dbReference type="EMBL" id="GFO34931.1"/>
    </source>
</evidence>
<evidence type="ECO:0000313" key="2">
    <source>
        <dbReference type="Proteomes" id="UP000735302"/>
    </source>
</evidence>
<accession>A0AAV4CSR6</accession>
<proteinExistence type="predicted"/>
<dbReference type="AlphaFoldDB" id="A0AAV4CSR6"/>
<name>A0AAV4CSR6_9GAST</name>
<reference evidence="1 2" key="1">
    <citation type="journal article" date="2021" name="Elife">
        <title>Chloroplast acquisition without the gene transfer in kleptoplastic sea slugs, Plakobranchus ocellatus.</title>
        <authorList>
            <person name="Maeda T."/>
            <person name="Takahashi S."/>
            <person name="Yoshida T."/>
            <person name="Shimamura S."/>
            <person name="Takaki Y."/>
            <person name="Nagai Y."/>
            <person name="Toyoda A."/>
            <person name="Suzuki Y."/>
            <person name="Arimoto A."/>
            <person name="Ishii H."/>
            <person name="Satoh N."/>
            <person name="Nishiyama T."/>
            <person name="Hasebe M."/>
            <person name="Maruyama T."/>
            <person name="Minagawa J."/>
            <person name="Obokata J."/>
            <person name="Shigenobu S."/>
        </authorList>
    </citation>
    <scope>NUCLEOTIDE SEQUENCE [LARGE SCALE GENOMIC DNA]</scope>
</reference>
<keyword evidence="2" id="KW-1185">Reference proteome</keyword>
<protein>
    <submittedName>
        <fullName evidence="1">Uncharacterized protein</fullName>
    </submittedName>
</protein>